<dbReference type="Pfam" id="PF00069">
    <property type="entry name" value="Pkinase"/>
    <property type="match status" value="1"/>
</dbReference>
<name>A0A6M5YV29_9BACT</name>
<dbReference type="KEGG" id="ftj:FTUN_5537"/>
<dbReference type="CDD" id="cd14014">
    <property type="entry name" value="STKc_PknB_like"/>
    <property type="match status" value="1"/>
</dbReference>
<gene>
    <name evidence="7" type="ORF">FTUN_5537</name>
</gene>
<dbReference type="PANTHER" id="PTHR43289">
    <property type="entry name" value="MITOGEN-ACTIVATED PROTEIN KINASE KINASE KINASE 20-RELATED"/>
    <property type="match status" value="1"/>
</dbReference>
<keyword evidence="2" id="KW-0547">Nucleotide-binding</keyword>
<accession>A0A6M5YV29</accession>
<keyword evidence="1" id="KW-0808">Transferase</keyword>
<proteinExistence type="predicted"/>
<feature type="region of interest" description="Disordered" evidence="5">
    <location>
        <begin position="361"/>
        <end position="384"/>
    </location>
</feature>
<keyword evidence="4" id="KW-0067">ATP-binding</keyword>
<evidence type="ECO:0000259" key="6">
    <source>
        <dbReference type="PROSITE" id="PS50011"/>
    </source>
</evidence>
<dbReference type="GO" id="GO:0004674">
    <property type="term" value="F:protein serine/threonine kinase activity"/>
    <property type="evidence" value="ECO:0007669"/>
    <property type="project" value="UniProtKB-KW"/>
</dbReference>
<dbReference type="Gene3D" id="3.30.200.20">
    <property type="entry name" value="Phosphorylase Kinase, domain 1"/>
    <property type="match status" value="1"/>
</dbReference>
<protein>
    <submittedName>
        <fullName evidence="7">Serine/threonine protein kinase PrkC, regulator of stationary phase</fullName>
    </submittedName>
</protein>
<keyword evidence="7" id="KW-0723">Serine/threonine-protein kinase</keyword>
<dbReference type="PROSITE" id="PS50011">
    <property type="entry name" value="PROTEIN_KINASE_DOM"/>
    <property type="match status" value="1"/>
</dbReference>
<dbReference type="InterPro" id="IPR000719">
    <property type="entry name" value="Prot_kinase_dom"/>
</dbReference>
<dbReference type="Proteomes" id="UP000503447">
    <property type="component" value="Chromosome"/>
</dbReference>
<dbReference type="AlphaFoldDB" id="A0A6M5YV29"/>
<evidence type="ECO:0000313" key="8">
    <source>
        <dbReference type="Proteomes" id="UP000503447"/>
    </source>
</evidence>
<dbReference type="Gene3D" id="1.10.510.10">
    <property type="entry name" value="Transferase(Phosphotransferase) domain 1"/>
    <property type="match status" value="1"/>
</dbReference>
<dbReference type="EMBL" id="CP053452">
    <property type="protein sequence ID" value="QJW97957.1"/>
    <property type="molecule type" value="Genomic_DNA"/>
</dbReference>
<keyword evidence="8" id="KW-1185">Reference proteome</keyword>
<evidence type="ECO:0000256" key="5">
    <source>
        <dbReference type="SAM" id="MobiDB-lite"/>
    </source>
</evidence>
<dbReference type="RefSeq" id="WP_171473232.1">
    <property type="nucleotide sequence ID" value="NZ_CP053452.2"/>
</dbReference>
<dbReference type="SMART" id="SM00220">
    <property type="entry name" value="S_TKc"/>
    <property type="match status" value="1"/>
</dbReference>
<dbReference type="PANTHER" id="PTHR43289:SF6">
    <property type="entry name" value="SERINE_THREONINE-PROTEIN KINASE NEKL-3"/>
    <property type="match status" value="1"/>
</dbReference>
<feature type="domain" description="Protein kinase" evidence="6">
    <location>
        <begin position="79"/>
        <end position="343"/>
    </location>
</feature>
<dbReference type="InterPro" id="IPR011009">
    <property type="entry name" value="Kinase-like_dom_sf"/>
</dbReference>
<evidence type="ECO:0000256" key="1">
    <source>
        <dbReference type="ARBA" id="ARBA00022679"/>
    </source>
</evidence>
<feature type="compositionally biased region" description="Basic and acidic residues" evidence="5">
    <location>
        <begin position="367"/>
        <end position="378"/>
    </location>
</feature>
<evidence type="ECO:0000256" key="2">
    <source>
        <dbReference type="ARBA" id="ARBA00022741"/>
    </source>
</evidence>
<dbReference type="SUPFAM" id="SSF56112">
    <property type="entry name" value="Protein kinase-like (PK-like)"/>
    <property type="match status" value="1"/>
</dbReference>
<reference evidence="8" key="1">
    <citation type="submission" date="2020-05" db="EMBL/GenBank/DDBJ databases">
        <title>Frigoriglobus tundricola gen. nov., sp. nov., a psychrotolerant cellulolytic planctomycete of the family Gemmataceae with two divergent copies of 16S rRNA gene.</title>
        <authorList>
            <person name="Kulichevskaya I.S."/>
            <person name="Ivanova A.A."/>
            <person name="Naumoff D.G."/>
            <person name="Beletsky A.V."/>
            <person name="Rijpstra W.I.C."/>
            <person name="Sinninghe Damste J.S."/>
            <person name="Mardanov A.V."/>
            <person name="Ravin N.V."/>
            <person name="Dedysh S.N."/>
        </authorList>
    </citation>
    <scope>NUCLEOTIDE SEQUENCE [LARGE SCALE GENOMIC DNA]</scope>
    <source>
        <strain evidence="8">PL17</strain>
    </source>
</reference>
<keyword evidence="3 7" id="KW-0418">Kinase</keyword>
<organism evidence="7 8">
    <name type="scientific">Frigoriglobus tundricola</name>
    <dbReference type="NCBI Taxonomy" id="2774151"/>
    <lineage>
        <taxon>Bacteria</taxon>
        <taxon>Pseudomonadati</taxon>
        <taxon>Planctomycetota</taxon>
        <taxon>Planctomycetia</taxon>
        <taxon>Gemmatales</taxon>
        <taxon>Gemmataceae</taxon>
        <taxon>Frigoriglobus</taxon>
    </lineage>
</organism>
<dbReference type="GO" id="GO:0005524">
    <property type="term" value="F:ATP binding"/>
    <property type="evidence" value="ECO:0007669"/>
    <property type="project" value="UniProtKB-KW"/>
</dbReference>
<sequence>MATHTRLPQLRSPFLNAVRKSGLLTPDDLISVLTEANVDPATTDPLQVAALLVRKKLLTKFQAMQLLNGRTNGFVLDQYKILDGIRQDRVGMVFKAEDTTSKRIVSVKVLPTDRASDPTILQAFIHEVRAAAKVQHPAVARVLDIGYWQGTHFVVSEYVGGPTLDKLVAEKGPMVPHAAAQLVAQAAVGLMHAHECGLIHRDVKPGNMALLPDRRVKLIDLGLTHMLESPWAQVTKRIRTSEYAEEIAHIAPEQAWGCELDGRSDVYSLGSTFYYLLTGQVPFPGLAPEMMAERQIRGVPSPLKLKPNVPKEMDAIVQRMGAKDPHARYQSARAVVMALQSWLPVSQWQMLGLSDATRNAQDASASDAKKGTKPKPDAPAKTGGVFAAVRRLFGR</sequence>
<evidence type="ECO:0000313" key="7">
    <source>
        <dbReference type="EMBL" id="QJW97957.1"/>
    </source>
</evidence>
<evidence type="ECO:0000256" key="3">
    <source>
        <dbReference type="ARBA" id="ARBA00022777"/>
    </source>
</evidence>
<evidence type="ECO:0000256" key="4">
    <source>
        <dbReference type="ARBA" id="ARBA00022840"/>
    </source>
</evidence>